<evidence type="ECO:0000313" key="3">
    <source>
        <dbReference type="Proteomes" id="UP000245442"/>
    </source>
</evidence>
<feature type="domain" description="Phosphoadenosine phosphosulphate reductase" evidence="1">
    <location>
        <begin position="109"/>
        <end position="294"/>
    </location>
</feature>
<evidence type="ECO:0000259" key="1">
    <source>
        <dbReference type="Pfam" id="PF01507"/>
    </source>
</evidence>
<dbReference type="RefSeq" id="YP_010765835.1">
    <property type="nucleotide sequence ID" value="NC_073674.1"/>
</dbReference>
<dbReference type="Pfam" id="PF01507">
    <property type="entry name" value="PAPS_reduct"/>
    <property type="match status" value="1"/>
</dbReference>
<organism evidence="2 3">
    <name type="scientific">Pseudomonas phage phiC725A</name>
    <dbReference type="NCBI Taxonomy" id="1921524"/>
    <lineage>
        <taxon>Viruses</taxon>
        <taxon>Duplodnaviria</taxon>
        <taxon>Heunggongvirae</taxon>
        <taxon>Uroviricota</taxon>
        <taxon>Caudoviricetes</taxon>
        <taxon>Hollowayvirus</taxon>
        <taxon>Hollowayvirus phiC725A</taxon>
    </lineage>
</organism>
<dbReference type="InterPro" id="IPR002500">
    <property type="entry name" value="PAPS_reduct_dom"/>
</dbReference>
<evidence type="ECO:0000313" key="2">
    <source>
        <dbReference type="EMBL" id="SCA90816.1"/>
    </source>
</evidence>
<gene>
    <name evidence="2" type="primary">DndC</name>
</gene>
<protein>
    <submittedName>
        <fullName evidence="2">3'-phosphoadenosine 5'-phosphosulfate reductase</fullName>
    </submittedName>
</protein>
<keyword evidence="3" id="KW-1185">Reference proteome</keyword>
<dbReference type="Gene3D" id="3.40.50.620">
    <property type="entry name" value="HUPs"/>
    <property type="match status" value="1"/>
</dbReference>
<sequence>MTTKAVFAPDDEVSFLYREKHRCRGIVLSSHAQGYVILKCTSGYAEGRTLAVNFPALTKTAPEPASPNLASPRQSDIFAAGAQRLQMTESIELTIQSLQAYGADHEHWAIAWSGGKDSSATVTLVLYLIDAGKVKAPKTMTVFYADTRLELLPLANSARHLMDELEERGVHVEVVMAPLDKRFMVYILGRGVPPPNNNTLRWCTRQIKVDPMVAALEQRLAALNGNVLMITGVRQGESAIRDKRIEMSCGKDGAECGQGWYQKVLPEAKGIKGRIATLAPLLHWRVCHVWEWLKHWAPLPEFGDWSTAMIADAYGGDEAEEINARTGCTSCPLTDEDKALDTILLVPYWQYLAPLKRIKPLWRELREPQHRLRKAGIERLKDGSIAANPQRMGPILLESRLMGLERVLAIQAECNAAADRLGRPRIDLINAEEEARIRELIAAGTWPDGWDGDEPIATTPLDKVFADGAVQPLLFV</sequence>
<dbReference type="InterPro" id="IPR050128">
    <property type="entry name" value="Sulfate_adenylyltrnsfr_sub2"/>
</dbReference>
<dbReference type="PANTHER" id="PTHR43196">
    <property type="entry name" value="SULFATE ADENYLYLTRANSFERASE SUBUNIT 2"/>
    <property type="match status" value="1"/>
</dbReference>
<dbReference type="EMBL" id="LT603684">
    <property type="protein sequence ID" value="SCA90816.1"/>
    <property type="molecule type" value="Genomic_DNA"/>
</dbReference>
<reference evidence="2 3" key="1">
    <citation type="submission" date="2016-07" db="EMBL/GenBank/DDBJ databases">
        <authorList>
            <person name="Pourcel C."/>
            <person name="Vergnaud G."/>
            <person name="Midoux C."/>
        </authorList>
    </citation>
    <scope>NUCLEOTIDE SEQUENCE [LARGE SCALE GENOMIC DNA]</scope>
</reference>
<accession>A0ABY0JYB1</accession>
<dbReference type="Proteomes" id="UP000245442">
    <property type="component" value="Chromosome PF725A"/>
</dbReference>
<dbReference type="PANTHER" id="PTHR43196:SF2">
    <property type="entry name" value="PHOSPHOADENOSINE PHOSPHOSULFATE REDUCTASE"/>
    <property type="match status" value="1"/>
</dbReference>
<dbReference type="SUPFAM" id="SSF52402">
    <property type="entry name" value="Adenine nucleotide alpha hydrolases-like"/>
    <property type="match status" value="1"/>
</dbReference>
<dbReference type="GeneID" id="80257864"/>
<name>A0ABY0JYB1_9CAUD</name>
<proteinExistence type="predicted"/>
<dbReference type="InterPro" id="IPR014729">
    <property type="entry name" value="Rossmann-like_a/b/a_fold"/>
</dbReference>